<keyword evidence="5" id="KW-0808">Transferase</keyword>
<feature type="transmembrane region" description="Helical" evidence="10">
    <location>
        <begin position="212"/>
        <end position="230"/>
    </location>
</feature>
<feature type="transmembrane region" description="Helical" evidence="10">
    <location>
        <begin position="379"/>
        <end position="399"/>
    </location>
</feature>
<dbReference type="SUPFAM" id="SSF55604">
    <property type="entry name" value="Glucose permease domain IIB"/>
    <property type="match status" value="1"/>
</dbReference>
<dbReference type="EMBL" id="SMGD01000019">
    <property type="protein sequence ID" value="TCK46355.1"/>
    <property type="molecule type" value="Genomic_DNA"/>
</dbReference>
<dbReference type="PANTHER" id="PTHR30175">
    <property type="entry name" value="PHOSPHOTRANSFERASE SYSTEM TRANSPORT PROTEIN"/>
    <property type="match status" value="1"/>
</dbReference>
<feature type="domain" description="PTS EIIC type-1" evidence="12">
    <location>
        <begin position="103"/>
        <end position="451"/>
    </location>
</feature>
<evidence type="ECO:0000313" key="14">
    <source>
        <dbReference type="Proteomes" id="UP000295565"/>
    </source>
</evidence>
<dbReference type="GO" id="GO:0005886">
    <property type="term" value="C:plasma membrane"/>
    <property type="evidence" value="ECO:0007669"/>
    <property type="project" value="UniProtKB-SubCell"/>
</dbReference>
<feature type="transmembrane region" description="Helical" evidence="10">
    <location>
        <begin position="283"/>
        <end position="306"/>
    </location>
</feature>
<dbReference type="PROSITE" id="PS51103">
    <property type="entry name" value="PTS_EIIC_TYPE_1"/>
    <property type="match status" value="1"/>
</dbReference>
<organism evidence="13 14">
    <name type="scientific">Celerinatantimonas diazotrophica</name>
    <dbReference type="NCBI Taxonomy" id="412034"/>
    <lineage>
        <taxon>Bacteria</taxon>
        <taxon>Pseudomonadati</taxon>
        <taxon>Pseudomonadota</taxon>
        <taxon>Gammaproteobacteria</taxon>
        <taxon>Celerinatantimonadaceae</taxon>
        <taxon>Celerinatantimonas</taxon>
    </lineage>
</organism>
<dbReference type="AlphaFoldDB" id="A0A4R1J7D0"/>
<evidence type="ECO:0000256" key="6">
    <source>
        <dbReference type="ARBA" id="ARBA00022683"/>
    </source>
</evidence>
<keyword evidence="3" id="KW-1003">Cell membrane</keyword>
<dbReference type="SUPFAM" id="SSF51261">
    <property type="entry name" value="Duplicated hybrid motif"/>
    <property type="match status" value="1"/>
</dbReference>
<evidence type="ECO:0000256" key="8">
    <source>
        <dbReference type="ARBA" id="ARBA00022989"/>
    </source>
</evidence>
<keyword evidence="14" id="KW-1185">Reference proteome</keyword>
<evidence type="ECO:0000256" key="7">
    <source>
        <dbReference type="ARBA" id="ARBA00022692"/>
    </source>
</evidence>
<dbReference type="InterPro" id="IPR013013">
    <property type="entry name" value="PTS_EIIC_1"/>
</dbReference>
<feature type="transmembrane region" description="Helical" evidence="10">
    <location>
        <begin position="411"/>
        <end position="435"/>
    </location>
</feature>
<feature type="transmembrane region" description="Helical" evidence="10">
    <location>
        <begin position="173"/>
        <end position="192"/>
    </location>
</feature>
<dbReference type="InterPro" id="IPR001127">
    <property type="entry name" value="PTS_EIIA_1_perm"/>
</dbReference>
<dbReference type="GO" id="GO:0009401">
    <property type="term" value="P:phosphoenolpyruvate-dependent sugar phosphotransferase system"/>
    <property type="evidence" value="ECO:0007669"/>
    <property type="project" value="UniProtKB-KW"/>
</dbReference>
<dbReference type="Pfam" id="PF02378">
    <property type="entry name" value="PTS_EIIC"/>
    <property type="match status" value="1"/>
</dbReference>
<gene>
    <name evidence="13" type="ORF">EV690_3631</name>
</gene>
<dbReference type="PANTHER" id="PTHR30175:SF1">
    <property type="entry name" value="PTS SYSTEM ARBUTIN-, CELLOBIOSE-, AND SALICIN-SPECIFIC EIIBC COMPONENT-RELATED"/>
    <property type="match status" value="1"/>
</dbReference>
<evidence type="ECO:0000313" key="13">
    <source>
        <dbReference type="EMBL" id="TCK46355.1"/>
    </source>
</evidence>
<dbReference type="GO" id="GO:0008982">
    <property type="term" value="F:protein-N(PI)-phosphohistidine-sugar phosphotransferase activity"/>
    <property type="evidence" value="ECO:0007669"/>
    <property type="project" value="InterPro"/>
</dbReference>
<dbReference type="InterPro" id="IPR050558">
    <property type="entry name" value="PTS_Sugar-Specific_Components"/>
</dbReference>
<evidence type="ECO:0000259" key="12">
    <source>
        <dbReference type="PROSITE" id="PS51103"/>
    </source>
</evidence>
<keyword evidence="2" id="KW-0813">Transport</keyword>
<feature type="transmembrane region" description="Helical" evidence="10">
    <location>
        <begin position="242"/>
        <end position="263"/>
    </location>
</feature>
<dbReference type="InterPro" id="IPR003352">
    <property type="entry name" value="PTS_EIIC"/>
</dbReference>
<keyword evidence="6" id="KW-0598">Phosphotransferase system</keyword>
<dbReference type="Pfam" id="PF00358">
    <property type="entry name" value="PTS_EIIA_1"/>
    <property type="match status" value="1"/>
</dbReference>
<evidence type="ECO:0000256" key="4">
    <source>
        <dbReference type="ARBA" id="ARBA00022597"/>
    </source>
</evidence>
<feature type="transmembrane region" description="Helical" evidence="10">
    <location>
        <begin position="112"/>
        <end position="134"/>
    </location>
</feature>
<dbReference type="Gene3D" id="2.70.70.10">
    <property type="entry name" value="Glucose Permease (Domain IIA)"/>
    <property type="match status" value="1"/>
</dbReference>
<dbReference type="GO" id="GO:0090589">
    <property type="term" value="F:protein-phosphocysteine-trehalose phosphotransferase system transporter activity"/>
    <property type="evidence" value="ECO:0007669"/>
    <property type="project" value="TreeGrafter"/>
</dbReference>
<dbReference type="InterPro" id="IPR036878">
    <property type="entry name" value="Glu_permease_IIB"/>
</dbReference>
<evidence type="ECO:0000256" key="9">
    <source>
        <dbReference type="ARBA" id="ARBA00023136"/>
    </source>
</evidence>
<keyword evidence="4" id="KW-0762">Sugar transport</keyword>
<protein>
    <submittedName>
        <fullName evidence="13">PTS system beta-glucosides-specific IIC component</fullName>
    </submittedName>
</protein>
<evidence type="ECO:0000259" key="11">
    <source>
        <dbReference type="PROSITE" id="PS51093"/>
    </source>
</evidence>
<reference evidence="13 14" key="1">
    <citation type="submission" date="2019-03" db="EMBL/GenBank/DDBJ databases">
        <title>Genomic Encyclopedia of Type Strains, Phase IV (KMG-IV): sequencing the most valuable type-strain genomes for metagenomic binning, comparative biology and taxonomic classification.</title>
        <authorList>
            <person name="Goeker M."/>
        </authorList>
    </citation>
    <scope>NUCLEOTIDE SEQUENCE [LARGE SCALE GENOMIC DNA]</scope>
    <source>
        <strain evidence="13 14">DSM 18577</strain>
    </source>
</reference>
<sequence length="597" mass="65210">MDRQLLTQLILELIGGGRNLLTLELTHATLVVQLKKPDQVQTDSLTAINDILSMTLQDQQLRLGLGPNCRQVYQQLLTQTGLTESTDGFAQVVKKNGLSQLIDILTDLFQPLIYVLIGAGITKGVIDVLLALTIIPPASITAIILQTVSNSLFYFLPIFIAATAAKRFQTDQFIVMTIAASLVYPGVMQFMQSVSSPQFKGAAIIMANSSRYIWPIVVCVYVSSLLGRWLNKHFHESCRTLLTPFTLLAVMMPATLIITGPLLNTVRQLVMHGVDITQTIAPMLPLGILASSWHLLQILGIGSPLANEGLTFAQLPRSQLALILILATYSQSGAILGVWIKTHDLHLKRLCAGSLLASLLGVSLPGIFAVTLRYKTPFLCAMVSAGIGALAIGLLSLILRVPPATLPESVSYWPIAISATVLTAMCSTVLSYWCYQEHRPHHKQRHKADLETIYAPFNGHLRPLEQLDDGLFSIGVMGQGIAITPINTQLRAPVDGTVTQIDSHTLTLTSHTGIELLIQTGLNNHRLDEPGLMAHCQRGDQITRGQLLAELTHPSHGDEKLNLDVPIVITNSENYHVTFPEHQITDATFNQVIMTVN</sequence>
<feature type="domain" description="PTS EIIA type-1" evidence="11">
    <location>
        <begin position="469"/>
        <end position="571"/>
    </location>
</feature>
<evidence type="ECO:0000256" key="2">
    <source>
        <dbReference type="ARBA" id="ARBA00022448"/>
    </source>
</evidence>
<evidence type="ECO:0000256" key="1">
    <source>
        <dbReference type="ARBA" id="ARBA00004651"/>
    </source>
</evidence>
<dbReference type="Proteomes" id="UP000295565">
    <property type="component" value="Unassembled WGS sequence"/>
</dbReference>
<keyword evidence="9 10" id="KW-0472">Membrane</keyword>
<accession>A0A4R1J7D0</accession>
<name>A0A4R1J7D0_9GAMM</name>
<proteinExistence type="predicted"/>
<keyword evidence="7 10" id="KW-0812">Transmembrane</keyword>
<dbReference type="GO" id="GO:0015771">
    <property type="term" value="P:trehalose transport"/>
    <property type="evidence" value="ECO:0007669"/>
    <property type="project" value="TreeGrafter"/>
</dbReference>
<dbReference type="PROSITE" id="PS51093">
    <property type="entry name" value="PTS_EIIA_TYPE_1"/>
    <property type="match status" value="1"/>
</dbReference>
<evidence type="ECO:0000256" key="5">
    <source>
        <dbReference type="ARBA" id="ARBA00022679"/>
    </source>
</evidence>
<dbReference type="InterPro" id="IPR011055">
    <property type="entry name" value="Dup_hybrid_motif"/>
</dbReference>
<evidence type="ECO:0000256" key="10">
    <source>
        <dbReference type="SAM" id="Phobius"/>
    </source>
</evidence>
<dbReference type="RefSeq" id="WP_131914362.1">
    <property type="nucleotide sequence ID" value="NZ_OU594967.1"/>
</dbReference>
<feature type="transmembrane region" description="Helical" evidence="10">
    <location>
        <begin position="140"/>
        <end position="161"/>
    </location>
</feature>
<keyword evidence="8 10" id="KW-1133">Transmembrane helix</keyword>
<feature type="transmembrane region" description="Helical" evidence="10">
    <location>
        <begin position="352"/>
        <end position="372"/>
    </location>
</feature>
<comment type="subcellular location">
    <subcellularLocation>
        <location evidence="1">Cell membrane</location>
        <topology evidence="1">Multi-pass membrane protein</topology>
    </subcellularLocation>
</comment>
<feature type="transmembrane region" description="Helical" evidence="10">
    <location>
        <begin position="318"/>
        <end position="340"/>
    </location>
</feature>
<dbReference type="OrthoDB" id="6331866at2"/>
<evidence type="ECO:0000256" key="3">
    <source>
        <dbReference type="ARBA" id="ARBA00022475"/>
    </source>
</evidence>
<comment type="caution">
    <text evidence="13">The sequence shown here is derived from an EMBL/GenBank/DDBJ whole genome shotgun (WGS) entry which is preliminary data.</text>
</comment>